<dbReference type="InterPro" id="IPR005135">
    <property type="entry name" value="Endo/exonuclease/phosphatase"/>
</dbReference>
<evidence type="ECO:0000313" key="2">
    <source>
        <dbReference type="EMBL" id="KAF7123153.1"/>
    </source>
</evidence>
<dbReference type="InterPro" id="IPR036691">
    <property type="entry name" value="Endo/exonu/phosph_ase_sf"/>
</dbReference>
<evidence type="ECO:0000259" key="1">
    <source>
        <dbReference type="Pfam" id="PF03372"/>
    </source>
</evidence>
<dbReference type="PANTHER" id="PTHR35218">
    <property type="entry name" value="RNASE H DOMAIN-CONTAINING PROTEIN"/>
    <property type="match status" value="1"/>
</dbReference>
<dbReference type="EMBL" id="WJXA01000012">
    <property type="protein sequence ID" value="KAF7123153.1"/>
    <property type="molecule type" value="Genomic_DNA"/>
</dbReference>
<dbReference type="AlphaFoldDB" id="A0A834L7Z7"/>
<accession>A0A834L7Z7</accession>
<dbReference type="Pfam" id="PF03372">
    <property type="entry name" value="Exo_endo_phos"/>
    <property type="match status" value="1"/>
</dbReference>
<comment type="caution">
    <text evidence="2">The sequence shown here is derived from an EMBL/GenBank/DDBJ whole genome shotgun (WGS) entry which is preliminary data.</text>
</comment>
<dbReference type="GO" id="GO:0003824">
    <property type="term" value="F:catalytic activity"/>
    <property type="evidence" value="ECO:0007669"/>
    <property type="project" value="InterPro"/>
</dbReference>
<gene>
    <name evidence="2" type="ORF">RHSIM_Rhsim12G0079800</name>
</gene>
<sequence>METKNKRDTLERIKKRLRFQGSCYVDPEGLSGDLALWWKEDVDVEIRSKSKNMIRCIMKWNSVGDPWLTTFIYAPPTPKERILFWNQLRSVARENLYPWLCVGDFNEVASTWEKEGGNDYRGRRIELFQELISDCGWMELEFKGLAFTWSNNQGGINNIRERLDRAMAKVPWRLFCPTAQVFHEGSAMFTLRTKLRSCQKSLQEWSKKTFGNNKKRIEDLTEKIRIIQGLPYCQEGFSQEQELAKELEITMLREEMYVHQRSRVNWLRFGDKNTAFFHATLMQRRQRNQLCTIKNGRGIWLKEESEIRRHLGEFFSNLFEASGERDFSAALNKSNCKKSHYYGYFRSRIEWIASLLASIRGKNRSQIQELRSDVRGRAEANNNNQTTLTAKPLSQEWLLKLLPLGAIFKLSNLRWRVWLTQSMEDVKEVCRLIVIANWDTLVHGPAPVTLPSPSCEINRPHGDGPN</sequence>
<name>A0A834L7Z7_RHOSS</name>
<dbReference type="Gene3D" id="3.60.10.10">
    <property type="entry name" value="Endonuclease/exonuclease/phosphatase"/>
    <property type="match status" value="1"/>
</dbReference>
<evidence type="ECO:0000313" key="3">
    <source>
        <dbReference type="Proteomes" id="UP000626092"/>
    </source>
</evidence>
<dbReference type="PANTHER" id="PTHR35218:SF9">
    <property type="entry name" value="ENDONUCLEASE_EXONUCLEASE_PHOSPHATASE DOMAIN-CONTAINING PROTEIN"/>
    <property type="match status" value="1"/>
</dbReference>
<reference evidence="2" key="1">
    <citation type="submission" date="2019-11" db="EMBL/GenBank/DDBJ databases">
        <authorList>
            <person name="Liu Y."/>
            <person name="Hou J."/>
            <person name="Li T.-Q."/>
            <person name="Guan C.-H."/>
            <person name="Wu X."/>
            <person name="Wu H.-Z."/>
            <person name="Ling F."/>
            <person name="Zhang R."/>
            <person name="Shi X.-G."/>
            <person name="Ren J.-P."/>
            <person name="Chen E.-F."/>
            <person name="Sun J.-M."/>
        </authorList>
    </citation>
    <scope>NUCLEOTIDE SEQUENCE</scope>
    <source>
        <strain evidence="2">Adult_tree_wgs_1</strain>
        <tissue evidence="2">Leaves</tissue>
    </source>
</reference>
<dbReference type="OrthoDB" id="1001388at2759"/>
<proteinExistence type="predicted"/>
<protein>
    <recommendedName>
        <fullName evidence="1">Endonuclease/exonuclease/phosphatase domain-containing protein</fullName>
    </recommendedName>
</protein>
<dbReference type="SUPFAM" id="SSF56219">
    <property type="entry name" value="DNase I-like"/>
    <property type="match status" value="1"/>
</dbReference>
<organism evidence="2 3">
    <name type="scientific">Rhododendron simsii</name>
    <name type="common">Sims's rhododendron</name>
    <dbReference type="NCBI Taxonomy" id="118357"/>
    <lineage>
        <taxon>Eukaryota</taxon>
        <taxon>Viridiplantae</taxon>
        <taxon>Streptophyta</taxon>
        <taxon>Embryophyta</taxon>
        <taxon>Tracheophyta</taxon>
        <taxon>Spermatophyta</taxon>
        <taxon>Magnoliopsida</taxon>
        <taxon>eudicotyledons</taxon>
        <taxon>Gunneridae</taxon>
        <taxon>Pentapetalae</taxon>
        <taxon>asterids</taxon>
        <taxon>Ericales</taxon>
        <taxon>Ericaceae</taxon>
        <taxon>Ericoideae</taxon>
        <taxon>Rhodoreae</taxon>
        <taxon>Rhododendron</taxon>
    </lineage>
</organism>
<dbReference type="Proteomes" id="UP000626092">
    <property type="component" value="Unassembled WGS sequence"/>
</dbReference>
<feature type="domain" description="Endonuclease/exonuclease/phosphatase" evidence="1">
    <location>
        <begin position="26"/>
        <end position="177"/>
    </location>
</feature>
<keyword evidence="3" id="KW-1185">Reference proteome</keyword>